<dbReference type="PANTHER" id="PTHR45709">
    <property type="entry name" value="LARGE SUBUNIT GTPASE 1 HOMOLOG-RELATED"/>
    <property type="match status" value="1"/>
</dbReference>
<dbReference type="GO" id="GO:0003924">
    <property type="term" value="F:GTPase activity"/>
    <property type="evidence" value="ECO:0007669"/>
    <property type="project" value="InterPro"/>
</dbReference>
<reference evidence="8" key="1">
    <citation type="submission" date="2022-07" db="EMBL/GenBank/DDBJ databases">
        <authorList>
            <person name="Trinca V."/>
            <person name="Uliana J.V.C."/>
            <person name="Torres T.T."/>
            <person name="Ward R.J."/>
            <person name="Monesi N."/>
        </authorList>
    </citation>
    <scope>NUCLEOTIDE SEQUENCE</scope>
    <source>
        <strain evidence="8">HSMRA1968</strain>
        <tissue evidence="8">Whole embryos</tissue>
    </source>
</reference>
<evidence type="ECO:0000256" key="4">
    <source>
        <dbReference type="ARBA" id="ARBA00037770"/>
    </source>
</evidence>
<dbReference type="SUPFAM" id="SSF52540">
    <property type="entry name" value="P-loop containing nucleoside triphosphate hydrolases"/>
    <property type="match status" value="1"/>
</dbReference>
<keyword evidence="2" id="KW-0547">Nucleotide-binding</keyword>
<dbReference type="InterPro" id="IPR030378">
    <property type="entry name" value="G_CP_dom"/>
</dbReference>
<organism evidence="8 9">
    <name type="scientific">Pseudolycoriella hygida</name>
    <dbReference type="NCBI Taxonomy" id="35572"/>
    <lineage>
        <taxon>Eukaryota</taxon>
        <taxon>Metazoa</taxon>
        <taxon>Ecdysozoa</taxon>
        <taxon>Arthropoda</taxon>
        <taxon>Hexapoda</taxon>
        <taxon>Insecta</taxon>
        <taxon>Pterygota</taxon>
        <taxon>Neoptera</taxon>
        <taxon>Endopterygota</taxon>
        <taxon>Diptera</taxon>
        <taxon>Nematocera</taxon>
        <taxon>Sciaroidea</taxon>
        <taxon>Sciaridae</taxon>
        <taxon>Pseudolycoriella</taxon>
    </lineage>
</organism>
<evidence type="ECO:0000313" key="9">
    <source>
        <dbReference type="Proteomes" id="UP001151699"/>
    </source>
</evidence>
<dbReference type="InterPro" id="IPR027417">
    <property type="entry name" value="P-loop_NTPase"/>
</dbReference>
<dbReference type="AlphaFoldDB" id="A0A9Q0MMB3"/>
<feature type="domain" description="CP-type G" evidence="7">
    <location>
        <begin position="167"/>
        <end position="406"/>
    </location>
</feature>
<feature type="region of interest" description="Disordered" evidence="6">
    <location>
        <begin position="533"/>
        <end position="577"/>
    </location>
</feature>
<sequence>MPNNRRPIAYSGKKKKVQLLAKRQKNDLNESNDSETDEPTIGAVESTAGPKKKVNFFLSVKKSVNNDTNNGKYALSFHSETAKEIKAQKEAAKEPLQFLSPSDLETSDEYFQGYDFPIRPPWTQDMSKEAMNTNENRYFTEYVKKLESKHTEEKDGPSFCELNLEIWRQLWRVLEISDIVLVIVDARSPSLQFPPSLFEYVKGTLNKDMILVLNKIDLVPSHIVLAWKHYFEQKYPKIRVILFTAYPSYNLHPSQEHDGAQRRRLRILRRRGKMRMAKEGAYQIQQACKSIVGDQIDINSWGKKIIEEMNDPQQDTDSSTKPEQEVPPHQVDNSEFDAKDRVRFQNGVLTIGCVGFPNVGKSSLLNALMGKKVVSVSQTPGHTKYFQTIFLTKNVRLCDCPGLVFPSCVPRKLQVLIGSYPVTQLREPLASVQYLAERVNLMKTLNVEVDSPCSAMDICDAWASVRGFLTAKTARFDANRAANHILRMAITGQIVLSLLPVGFVASEQEWQTHADITSIETIKALGITEHLPDIDDSCHDDDNDDNDDNENEDDEESFIRSTTNAFHLLDDDEDEEE</sequence>
<proteinExistence type="predicted"/>
<dbReference type="InterPro" id="IPR043358">
    <property type="entry name" value="GNL1-like"/>
</dbReference>
<evidence type="ECO:0000256" key="1">
    <source>
        <dbReference type="ARBA" id="ARBA00022553"/>
    </source>
</evidence>
<dbReference type="EMBL" id="WJQU01002100">
    <property type="protein sequence ID" value="KAJ6633333.1"/>
    <property type="molecule type" value="Genomic_DNA"/>
</dbReference>
<dbReference type="OrthoDB" id="391988at2759"/>
<feature type="region of interest" description="Disordered" evidence="6">
    <location>
        <begin position="311"/>
        <end position="337"/>
    </location>
</feature>
<name>A0A9Q0MMB3_9DIPT</name>
<evidence type="ECO:0000259" key="7">
    <source>
        <dbReference type="PROSITE" id="PS51721"/>
    </source>
</evidence>
<dbReference type="Pfam" id="PF01926">
    <property type="entry name" value="MMR_HSR1"/>
    <property type="match status" value="1"/>
</dbReference>
<gene>
    <name evidence="8" type="primary">Gnl1_0</name>
    <name evidence="8" type="ORF">Bhyg_15863</name>
</gene>
<accession>A0A9Q0MMB3</accession>
<feature type="region of interest" description="Disordered" evidence="6">
    <location>
        <begin position="1"/>
        <end position="46"/>
    </location>
</feature>
<feature type="compositionally biased region" description="Acidic residues" evidence="6">
    <location>
        <begin position="538"/>
        <end position="556"/>
    </location>
</feature>
<protein>
    <recommendedName>
        <fullName evidence="5">Guanine nucleotide-binding protein-like 1</fullName>
    </recommendedName>
</protein>
<dbReference type="GO" id="GO:0005525">
    <property type="term" value="F:GTP binding"/>
    <property type="evidence" value="ECO:0007669"/>
    <property type="project" value="UniProtKB-KW"/>
</dbReference>
<evidence type="ECO:0000256" key="6">
    <source>
        <dbReference type="SAM" id="MobiDB-lite"/>
    </source>
</evidence>
<evidence type="ECO:0000256" key="5">
    <source>
        <dbReference type="ARBA" id="ARBA00039902"/>
    </source>
</evidence>
<evidence type="ECO:0000256" key="2">
    <source>
        <dbReference type="ARBA" id="ARBA00022741"/>
    </source>
</evidence>
<dbReference type="CDD" id="cd01857">
    <property type="entry name" value="HSR1_MMR1"/>
    <property type="match status" value="1"/>
</dbReference>
<dbReference type="Gene3D" id="3.40.50.300">
    <property type="entry name" value="P-loop containing nucleotide triphosphate hydrolases"/>
    <property type="match status" value="1"/>
</dbReference>
<comment type="caution">
    <text evidence="8">The sequence shown here is derived from an EMBL/GenBank/DDBJ whole genome shotgun (WGS) entry which is preliminary data.</text>
</comment>
<keyword evidence="9" id="KW-1185">Reference proteome</keyword>
<evidence type="ECO:0000313" key="8">
    <source>
        <dbReference type="EMBL" id="KAJ6633333.1"/>
    </source>
</evidence>
<keyword evidence="1" id="KW-0597">Phosphoprotein</keyword>
<evidence type="ECO:0000256" key="3">
    <source>
        <dbReference type="ARBA" id="ARBA00023134"/>
    </source>
</evidence>
<comment type="function">
    <text evidence="4">Possible regulatory or functional link with the histocompatibility cluster.</text>
</comment>
<keyword evidence="3" id="KW-0342">GTP-binding</keyword>
<dbReference type="InterPro" id="IPR006073">
    <property type="entry name" value="GTP-bd"/>
</dbReference>
<dbReference type="PROSITE" id="PS51721">
    <property type="entry name" value="G_CP"/>
    <property type="match status" value="1"/>
</dbReference>
<dbReference type="PANTHER" id="PTHR45709:SF3">
    <property type="entry name" value="GUANINE NUCLEOTIDE-BINDING PROTEIN-LIKE 1"/>
    <property type="match status" value="1"/>
</dbReference>
<dbReference type="Proteomes" id="UP001151699">
    <property type="component" value="Unassembled WGS sequence"/>
</dbReference>